<dbReference type="Gene3D" id="1.10.290.10">
    <property type="entry name" value="Topoisomerase I, domain 4"/>
    <property type="match status" value="1"/>
</dbReference>
<feature type="non-terminal residue" evidence="7">
    <location>
        <position position="1"/>
    </location>
</feature>
<dbReference type="InterPro" id="IPR000380">
    <property type="entry name" value="Topo_IA"/>
</dbReference>
<dbReference type="Proteomes" id="UP001476798">
    <property type="component" value="Unassembled WGS sequence"/>
</dbReference>
<dbReference type="InterPro" id="IPR013824">
    <property type="entry name" value="Topo_IA_cen_sub1"/>
</dbReference>
<comment type="function">
    <text evidence="4">Introduces a single-strand break via transesterification at a target site in duplex DNA. Releases the supercoiling and torsional tension of DNA introduced during the DNA replication and transcription by transiently cleaving and rejoining one strand of the DNA duplex. The scissile phosphodiester is attacked by the catalytic tyrosine of the enzyme, resulting in the formation of a DNA-(5'-phosphotyrosyl)-enzyme intermediate and the expulsion of a 3'-OH DNA strand.</text>
</comment>
<dbReference type="PANTHER" id="PTHR11390:SF21">
    <property type="entry name" value="DNA TOPOISOMERASE 3-ALPHA"/>
    <property type="match status" value="1"/>
</dbReference>
<feature type="region of interest" description="Disordered" evidence="5">
    <location>
        <begin position="235"/>
        <end position="256"/>
    </location>
</feature>
<dbReference type="EMBL" id="JAHRIO010030660">
    <property type="protein sequence ID" value="MEQ2168119.1"/>
    <property type="molecule type" value="Genomic_DNA"/>
</dbReference>
<evidence type="ECO:0000256" key="4">
    <source>
        <dbReference type="RuleBase" id="RU362092"/>
    </source>
</evidence>
<keyword evidence="1 4" id="KW-0799">Topoisomerase</keyword>
<keyword evidence="2 4" id="KW-0238">DNA-binding</keyword>
<dbReference type="InterPro" id="IPR013826">
    <property type="entry name" value="Topo_IA_cen_sub3"/>
</dbReference>
<reference evidence="7 8" key="1">
    <citation type="submission" date="2021-06" db="EMBL/GenBank/DDBJ databases">
        <authorList>
            <person name="Palmer J.M."/>
        </authorList>
    </citation>
    <scope>NUCLEOTIDE SEQUENCE [LARGE SCALE GENOMIC DNA]</scope>
    <source>
        <strain evidence="7 8">GA_2019</strain>
        <tissue evidence="7">Muscle</tissue>
    </source>
</reference>
<dbReference type="Pfam" id="PF01131">
    <property type="entry name" value="Topoisom_bac"/>
    <property type="match status" value="1"/>
</dbReference>
<evidence type="ECO:0000313" key="8">
    <source>
        <dbReference type="Proteomes" id="UP001476798"/>
    </source>
</evidence>
<evidence type="ECO:0000256" key="3">
    <source>
        <dbReference type="ARBA" id="ARBA00023235"/>
    </source>
</evidence>
<comment type="similarity">
    <text evidence="4">Belongs to the type IA topoisomerase family.</text>
</comment>
<dbReference type="InterPro" id="IPR023405">
    <property type="entry name" value="Topo_IA_core_domain"/>
</dbReference>
<keyword evidence="3 4" id="KW-0413">Isomerase</keyword>
<evidence type="ECO:0000256" key="1">
    <source>
        <dbReference type="ARBA" id="ARBA00023029"/>
    </source>
</evidence>
<dbReference type="SUPFAM" id="SSF56712">
    <property type="entry name" value="Prokaryotic type I DNA topoisomerase"/>
    <property type="match status" value="1"/>
</dbReference>
<sequence length="256" mass="29093">LSRLSSKSRVVSLTDDRTEEVSSESRSVIKRNTYSFPARLTSPGNEGRVYEFIVRHFLACVSQDALGHETVVDIEIAQERFSTSGLMIIARNYLDVYPYERWSTKLIPVYEQGSQFQPSAIEMVDGQTSPPQLLTEADLISLMEKHGIGYNSMGYEMSKPDLRAELEADLKLVSEGRKDKQSVLQHHIQKYKTVFIELDEALSPYLGAAHEIPEAEQQDLEIPLPVRKCPNCGRDMVLKKKREGNRSEQRKNKSTN</sequence>
<protein>
    <recommendedName>
        <fullName evidence="4">DNA topoisomerase</fullName>
        <ecNumber evidence="4">5.6.2.1</ecNumber>
    </recommendedName>
</protein>
<feature type="domain" description="Topo IA-type catalytic" evidence="6">
    <location>
        <begin position="1"/>
        <end position="256"/>
    </location>
</feature>
<evidence type="ECO:0000313" key="7">
    <source>
        <dbReference type="EMBL" id="MEQ2168119.1"/>
    </source>
</evidence>
<dbReference type="InterPro" id="IPR003602">
    <property type="entry name" value="Topo_IA_DNA-bd_dom"/>
</dbReference>
<proteinExistence type="inferred from homology"/>
<comment type="caution">
    <text evidence="7">The sequence shown here is derived from an EMBL/GenBank/DDBJ whole genome shotgun (WGS) entry which is preliminary data.</text>
</comment>
<gene>
    <name evidence="7" type="ORF">GOODEAATRI_011142</name>
</gene>
<evidence type="ECO:0000256" key="5">
    <source>
        <dbReference type="SAM" id="MobiDB-lite"/>
    </source>
</evidence>
<dbReference type="EC" id="5.6.2.1" evidence="4"/>
<accession>A0ABV0NB52</accession>
<dbReference type="InterPro" id="IPR013825">
    <property type="entry name" value="Topo_IA_cen_sub2"/>
</dbReference>
<feature type="compositionally biased region" description="Basic and acidic residues" evidence="5">
    <location>
        <begin position="244"/>
        <end position="256"/>
    </location>
</feature>
<name>A0ABV0NB52_9TELE</name>
<evidence type="ECO:0000259" key="6">
    <source>
        <dbReference type="PROSITE" id="PS52039"/>
    </source>
</evidence>
<dbReference type="SMART" id="SM00437">
    <property type="entry name" value="TOP1Ac"/>
    <property type="match status" value="1"/>
</dbReference>
<organism evidence="7 8">
    <name type="scientific">Goodea atripinnis</name>
    <dbReference type="NCBI Taxonomy" id="208336"/>
    <lineage>
        <taxon>Eukaryota</taxon>
        <taxon>Metazoa</taxon>
        <taxon>Chordata</taxon>
        <taxon>Craniata</taxon>
        <taxon>Vertebrata</taxon>
        <taxon>Euteleostomi</taxon>
        <taxon>Actinopterygii</taxon>
        <taxon>Neopterygii</taxon>
        <taxon>Teleostei</taxon>
        <taxon>Neoteleostei</taxon>
        <taxon>Acanthomorphata</taxon>
        <taxon>Ovalentaria</taxon>
        <taxon>Atherinomorphae</taxon>
        <taxon>Cyprinodontiformes</taxon>
        <taxon>Goodeidae</taxon>
        <taxon>Goodea</taxon>
    </lineage>
</organism>
<comment type="catalytic activity">
    <reaction evidence="4">
        <text>ATP-independent breakage of single-stranded DNA, followed by passage and rejoining.</text>
        <dbReference type="EC" id="5.6.2.1"/>
    </reaction>
</comment>
<dbReference type="PROSITE" id="PS52039">
    <property type="entry name" value="TOPO_IA_2"/>
    <property type="match status" value="1"/>
</dbReference>
<dbReference type="Gene3D" id="1.10.460.10">
    <property type="entry name" value="Topoisomerase I, domain 2"/>
    <property type="match status" value="2"/>
</dbReference>
<dbReference type="PANTHER" id="PTHR11390">
    <property type="entry name" value="PROKARYOTIC DNA TOPOISOMERASE"/>
    <property type="match status" value="1"/>
</dbReference>
<dbReference type="InterPro" id="IPR013497">
    <property type="entry name" value="Topo_IA_cen"/>
</dbReference>
<evidence type="ECO:0000256" key="2">
    <source>
        <dbReference type="ARBA" id="ARBA00023125"/>
    </source>
</evidence>
<dbReference type="Gene3D" id="2.70.20.10">
    <property type="entry name" value="Topoisomerase I, domain 3"/>
    <property type="match status" value="1"/>
</dbReference>
<keyword evidence="8" id="KW-1185">Reference proteome</keyword>